<accession>A0A0U1ZWK0</accession>
<keyword evidence="3" id="KW-1185">Reference proteome</keyword>
<protein>
    <submittedName>
        <fullName evidence="2">Putative tail morphogenetic protein</fullName>
    </submittedName>
</protein>
<sequence length="70" mass="7573">MEKTLKVYKDGEVVGTKTAEQTGKTTISISGLTADTTYPKGTYKVAYSNESGESEKVDVPEFKTAPHSEL</sequence>
<dbReference type="EMBL" id="KP881332">
    <property type="protein sequence ID" value="AKA61346.1"/>
    <property type="molecule type" value="Genomic_DNA"/>
</dbReference>
<feature type="compositionally biased region" description="Basic and acidic residues" evidence="1">
    <location>
        <begin position="53"/>
        <end position="70"/>
    </location>
</feature>
<feature type="region of interest" description="Disordered" evidence="1">
    <location>
        <begin position="49"/>
        <end position="70"/>
    </location>
</feature>
<evidence type="ECO:0000313" key="3">
    <source>
        <dbReference type="Proteomes" id="UP000207597"/>
    </source>
</evidence>
<reference evidence="2 3" key="1">
    <citation type="journal article" date="2016" name="Virus Genes">
        <title>Genomic analysis of Staphylococcus phage Stau2 isolated from medical specimen.</title>
        <authorList>
            <person name="Hsieh S.E."/>
            <person name="Tseng Y.H."/>
            <person name="Lo H.H."/>
            <person name="Chen S.T."/>
            <person name="Wu C.N."/>
        </authorList>
    </citation>
    <scope>NUCLEOTIDE SEQUENCE [LARGE SCALE GENOMIC DNA]</scope>
</reference>
<proteinExistence type="predicted"/>
<dbReference type="RefSeq" id="YP_009275852.1">
    <property type="nucleotide sequence ID" value="NC_030933.1"/>
</dbReference>
<organism evidence="2 3">
    <name type="scientific">Staphylococcus phage Stau2</name>
    <dbReference type="NCBI Taxonomy" id="1200862"/>
    <lineage>
        <taxon>Viruses</taxon>
        <taxon>Duplodnaviria</taxon>
        <taxon>Heunggongvirae</taxon>
        <taxon>Uroviricota</taxon>
        <taxon>Caudoviricetes</taxon>
        <taxon>Herelleviridae</taxon>
        <taxon>Twortvirinae</taxon>
        <taxon>Silviavirus</taxon>
        <taxon>Silviavirus stau2</taxon>
    </lineage>
</organism>
<evidence type="ECO:0000256" key="1">
    <source>
        <dbReference type="SAM" id="MobiDB-lite"/>
    </source>
</evidence>
<evidence type="ECO:0000313" key="2">
    <source>
        <dbReference type="EMBL" id="AKA61346.1"/>
    </source>
</evidence>
<dbReference type="Proteomes" id="UP000207597">
    <property type="component" value="Segment"/>
</dbReference>
<gene>
    <name evidence="2" type="ORF">Stau2_95</name>
</gene>
<name>A0A0U1ZWK0_9CAUD</name>
<dbReference type="GeneID" id="28802308"/>
<dbReference type="KEGG" id="vg:28802308"/>